<protein>
    <recommendedName>
        <fullName evidence="3">CheW protein</fullName>
    </recommendedName>
</protein>
<dbReference type="SUPFAM" id="SSF50341">
    <property type="entry name" value="CheW-like"/>
    <property type="match status" value="1"/>
</dbReference>
<evidence type="ECO:0000313" key="1">
    <source>
        <dbReference type="EMBL" id="ABK43995.1"/>
    </source>
</evidence>
<accession>A0L7Q2</accession>
<dbReference type="HOGENOM" id="CLU_1893664_0_0_5"/>
<reference evidence="1 2" key="2">
    <citation type="journal article" date="2012" name="Int. J. Syst. Evol. Microbiol.">
        <title>Magnetococcus marinus gen. nov., sp. nov., a marine, magnetotactic bacterium that represents a novel lineage (Magnetococcaceae fam. nov.; Magnetococcales ord. nov.) at the base of the Alphaproteobacteria.</title>
        <authorList>
            <person name="Bazylinski D.A."/>
            <person name="Williams T.J."/>
            <person name="Lefevre C.T."/>
            <person name="Berg R.J."/>
            <person name="Zhang C.L."/>
            <person name="Bowser S.S."/>
            <person name="Dean A.J."/>
            <person name="Beveridge T.J."/>
        </authorList>
    </citation>
    <scope>NUCLEOTIDE SEQUENCE [LARGE SCALE GENOMIC DNA]</scope>
    <source>
        <strain evidence="2">ATCC BAA-1437 / JCM 17883 / MC-1</strain>
    </source>
</reference>
<dbReference type="eggNOG" id="ENOG5033EHK">
    <property type="taxonomic scope" value="Bacteria"/>
</dbReference>
<dbReference type="InterPro" id="IPR036061">
    <property type="entry name" value="CheW-like_dom_sf"/>
</dbReference>
<evidence type="ECO:0000313" key="2">
    <source>
        <dbReference type="Proteomes" id="UP000002586"/>
    </source>
</evidence>
<sequence length="134" mass="14350">MEAQSFKAAATLPRHVNMVLFSAGGQKFAMESLHIRGAQSSPAAGVLDLERLLGLPQENTPPHYLVLQQAVAGCTLLAVREPIHIQRVAAQHIKPLPPLLALHRDLLALRGLMVDGPGLRAIISPHGLVPLMAD</sequence>
<gene>
    <name evidence="1" type="ordered locus">Mmc1_1486</name>
</gene>
<dbReference type="AlphaFoldDB" id="A0L7Q2"/>
<dbReference type="EMBL" id="CP000471">
    <property type="protein sequence ID" value="ABK43995.1"/>
    <property type="molecule type" value="Genomic_DNA"/>
</dbReference>
<dbReference type="KEGG" id="mgm:Mmc1_1486"/>
<name>A0L7Q2_MAGMM</name>
<dbReference type="GO" id="GO:0007165">
    <property type="term" value="P:signal transduction"/>
    <property type="evidence" value="ECO:0007669"/>
    <property type="project" value="InterPro"/>
</dbReference>
<dbReference type="RefSeq" id="WP_011713148.1">
    <property type="nucleotide sequence ID" value="NC_008576.1"/>
</dbReference>
<dbReference type="Proteomes" id="UP000002586">
    <property type="component" value="Chromosome"/>
</dbReference>
<dbReference type="GO" id="GO:0006935">
    <property type="term" value="P:chemotaxis"/>
    <property type="evidence" value="ECO:0007669"/>
    <property type="project" value="InterPro"/>
</dbReference>
<dbReference type="STRING" id="156889.Mmc1_1486"/>
<reference evidence="2" key="1">
    <citation type="journal article" date="2009" name="Appl. Environ. Microbiol.">
        <title>Complete genome sequence of the chemolithoautotrophic marine magnetotactic coccus strain MC-1.</title>
        <authorList>
            <person name="Schubbe S."/>
            <person name="Williams T.J."/>
            <person name="Xie G."/>
            <person name="Kiss H.E."/>
            <person name="Brettin T.S."/>
            <person name="Martinez D."/>
            <person name="Ross C.A."/>
            <person name="Schuler D."/>
            <person name="Cox B.L."/>
            <person name="Nealson K.H."/>
            <person name="Bazylinski D.A."/>
        </authorList>
    </citation>
    <scope>NUCLEOTIDE SEQUENCE [LARGE SCALE GENOMIC DNA]</scope>
    <source>
        <strain evidence="2">ATCC BAA-1437 / JCM 17883 / MC-1</strain>
    </source>
</reference>
<keyword evidence="2" id="KW-1185">Reference proteome</keyword>
<proteinExistence type="predicted"/>
<organism evidence="1 2">
    <name type="scientific">Magnetococcus marinus (strain ATCC BAA-1437 / JCM 17883 / MC-1)</name>
    <dbReference type="NCBI Taxonomy" id="156889"/>
    <lineage>
        <taxon>Bacteria</taxon>
        <taxon>Pseudomonadati</taxon>
        <taxon>Pseudomonadota</taxon>
        <taxon>Magnetococcia</taxon>
        <taxon>Magnetococcales</taxon>
        <taxon>Magnetococcaceae</taxon>
        <taxon>Magnetococcus</taxon>
    </lineage>
</organism>
<evidence type="ECO:0008006" key="3">
    <source>
        <dbReference type="Google" id="ProtNLM"/>
    </source>
</evidence>